<evidence type="ECO:0000256" key="1">
    <source>
        <dbReference type="ARBA" id="ARBA00022723"/>
    </source>
</evidence>
<dbReference type="InterPro" id="IPR050316">
    <property type="entry name" value="Tyrosinase/Hemocyanin"/>
</dbReference>
<feature type="domain" description="Tyrosinase copper-binding" evidence="4">
    <location>
        <begin position="60"/>
        <end position="230"/>
    </location>
</feature>
<dbReference type="GO" id="GO:0046872">
    <property type="term" value="F:metal ion binding"/>
    <property type="evidence" value="ECO:0007669"/>
    <property type="project" value="UniProtKB-KW"/>
</dbReference>
<evidence type="ECO:0000313" key="5">
    <source>
        <dbReference type="EMBL" id="KAG9185135.1"/>
    </source>
</evidence>
<keyword evidence="2 5" id="KW-0560">Oxidoreductase</keyword>
<feature type="chain" id="PRO_5042256454" evidence="3">
    <location>
        <begin position="20"/>
        <end position="232"/>
    </location>
</feature>
<dbReference type="EMBL" id="JAANER010000011">
    <property type="protein sequence ID" value="KAG9185135.1"/>
    <property type="molecule type" value="Genomic_DNA"/>
</dbReference>
<keyword evidence="1" id="KW-0479">Metal-binding</keyword>
<protein>
    <submittedName>
        <fullName evidence="5">Tyrosinase</fullName>
        <ecNumber evidence="5">1.14.18.1</ecNumber>
    </submittedName>
</protein>
<sequence length="232" mass="25308">MRFCGISAIALALVCIASSAAIAPRDDLLTDLQSQAMEALKQAEANGTLARRGCSLSNVYFVYSYEKALREDCGYKGYQPYWNWFNYHDDLSKSPVFDGFETSMGGDGAFLKHNGSISCGGLIPLPSGNGGGCIKRGPFKNLQLNLGPILPATEGYPAVTDPFEWNPRCAQRDFVSTTEDYILTNLFNMTLGQASKSMYTFQNEFQGRFSDGFLGTHTAEHVKVGGDAADFL</sequence>
<dbReference type="PANTHER" id="PTHR11474">
    <property type="entry name" value="TYROSINASE FAMILY MEMBER"/>
    <property type="match status" value="1"/>
</dbReference>
<keyword evidence="3" id="KW-0732">Signal</keyword>
<evidence type="ECO:0000256" key="3">
    <source>
        <dbReference type="SAM" id="SignalP"/>
    </source>
</evidence>
<dbReference type="InterPro" id="IPR002227">
    <property type="entry name" value="Tyrosinase_Cu-bd"/>
</dbReference>
<name>A0AAD4F923_9PLEO</name>
<reference evidence="5" key="1">
    <citation type="submission" date="2021-07" db="EMBL/GenBank/DDBJ databases">
        <title>Genome Resource of American Ginseng Black Spot Pathogen Alternaria panax.</title>
        <authorList>
            <person name="Qiu C."/>
            <person name="Wang W."/>
            <person name="Liu Z."/>
        </authorList>
    </citation>
    <scope>NUCLEOTIDE SEQUENCE</scope>
    <source>
        <strain evidence="5">BNCC115425</strain>
    </source>
</reference>
<dbReference type="Gene3D" id="1.10.1280.10">
    <property type="entry name" value="Di-copper center containing domain from catechol oxidase"/>
    <property type="match status" value="1"/>
</dbReference>
<proteinExistence type="predicted"/>
<accession>A0AAD4F923</accession>
<dbReference type="InterPro" id="IPR008922">
    <property type="entry name" value="Di-copper_centre_dom_sf"/>
</dbReference>
<evidence type="ECO:0000313" key="6">
    <source>
        <dbReference type="Proteomes" id="UP001199106"/>
    </source>
</evidence>
<organism evidence="5 6">
    <name type="scientific">Alternaria panax</name>
    <dbReference type="NCBI Taxonomy" id="48097"/>
    <lineage>
        <taxon>Eukaryota</taxon>
        <taxon>Fungi</taxon>
        <taxon>Dikarya</taxon>
        <taxon>Ascomycota</taxon>
        <taxon>Pezizomycotina</taxon>
        <taxon>Dothideomycetes</taxon>
        <taxon>Pleosporomycetidae</taxon>
        <taxon>Pleosporales</taxon>
        <taxon>Pleosporineae</taxon>
        <taxon>Pleosporaceae</taxon>
        <taxon>Alternaria</taxon>
        <taxon>Alternaria sect. Panax</taxon>
    </lineage>
</organism>
<dbReference type="EC" id="1.14.18.1" evidence="5"/>
<dbReference type="GO" id="GO:0004503">
    <property type="term" value="F:tyrosinase activity"/>
    <property type="evidence" value="ECO:0007669"/>
    <property type="project" value="UniProtKB-EC"/>
</dbReference>
<keyword evidence="6" id="KW-1185">Reference proteome</keyword>
<dbReference type="PANTHER" id="PTHR11474:SF125">
    <property type="entry name" value="N-ACETYL-6-HYDROXYTRYPTOPHAN OXIDASE IVOB-RELATED"/>
    <property type="match status" value="1"/>
</dbReference>
<evidence type="ECO:0000256" key="2">
    <source>
        <dbReference type="ARBA" id="ARBA00023002"/>
    </source>
</evidence>
<dbReference type="AlphaFoldDB" id="A0AAD4F923"/>
<gene>
    <name evidence="5" type="ORF">G6011_07679</name>
</gene>
<feature type="signal peptide" evidence="3">
    <location>
        <begin position="1"/>
        <end position="19"/>
    </location>
</feature>
<dbReference type="SUPFAM" id="SSF48056">
    <property type="entry name" value="Di-copper centre-containing domain"/>
    <property type="match status" value="1"/>
</dbReference>
<dbReference type="Proteomes" id="UP001199106">
    <property type="component" value="Unassembled WGS sequence"/>
</dbReference>
<dbReference type="Pfam" id="PF00264">
    <property type="entry name" value="Tyrosinase"/>
    <property type="match status" value="1"/>
</dbReference>
<evidence type="ECO:0000259" key="4">
    <source>
        <dbReference type="Pfam" id="PF00264"/>
    </source>
</evidence>
<comment type="caution">
    <text evidence="5">The sequence shown here is derived from an EMBL/GenBank/DDBJ whole genome shotgun (WGS) entry which is preliminary data.</text>
</comment>